<proteinExistence type="predicted"/>
<reference evidence="2 4" key="1">
    <citation type="journal article" date="2022" name="Curr. Microbiol.">
        <title>Xanthomonas indica sp. nov., a Novel Member of Non-Pathogenic Xanthomonas Community from Healthy Rice Seeds.</title>
        <authorList>
            <person name="Rana R."/>
            <person name="Madhavan V.N."/>
            <person name="Saroha T."/>
            <person name="Bansal K."/>
            <person name="Kaur A."/>
            <person name="Sonti R.V."/>
            <person name="Patel H.K."/>
            <person name="Patil P.B."/>
        </authorList>
    </citation>
    <scope>NUCLEOTIDE SEQUENCE [LARGE SCALE GENOMIC DNA]</scope>
    <source>
        <strain evidence="2 4">PPL560</strain>
    </source>
</reference>
<keyword evidence="1" id="KW-1133">Transmembrane helix</keyword>
<keyword evidence="1" id="KW-0812">Transmembrane</keyword>
<dbReference type="RefSeq" id="WP_242159818.1">
    <property type="nucleotide sequence ID" value="NZ_CP131914.1"/>
</dbReference>
<dbReference type="InterPro" id="IPR011724">
    <property type="entry name" value="Cyd_oper_YbgT"/>
</dbReference>
<feature type="transmembrane region" description="Helical" evidence="1">
    <location>
        <begin position="6"/>
        <end position="24"/>
    </location>
</feature>
<sequence length="46" mass="4862">MWYFAWILGVGLASTAAILNGMWFEARERNAADAAAADADAADATD</sequence>
<evidence type="ECO:0000313" key="2">
    <source>
        <dbReference type="EMBL" id="MCI2261796.1"/>
    </source>
</evidence>
<dbReference type="Pfam" id="PF08173">
    <property type="entry name" value="YbgT_YccB"/>
    <property type="match status" value="1"/>
</dbReference>
<organism evidence="3">
    <name type="scientific">Xanthomonas indica</name>
    <dbReference type="NCBI Taxonomy" id="2912242"/>
    <lineage>
        <taxon>Bacteria</taxon>
        <taxon>Pseudomonadati</taxon>
        <taxon>Pseudomonadota</taxon>
        <taxon>Gammaproteobacteria</taxon>
        <taxon>Lysobacterales</taxon>
        <taxon>Lysobacteraceae</taxon>
        <taxon>Xanthomonas</taxon>
    </lineage>
</organism>
<keyword evidence="1" id="KW-0472">Membrane</keyword>
<dbReference type="EMBL" id="JAKJPQ010000007">
    <property type="protein sequence ID" value="MCI2261796.1"/>
    <property type="molecule type" value="Genomic_DNA"/>
</dbReference>
<evidence type="ECO:0000313" key="3">
    <source>
        <dbReference type="EMBL" id="XCI78858.1"/>
    </source>
</evidence>
<dbReference type="KEGG" id="xin:Q7W82_11130"/>
<evidence type="ECO:0000313" key="4">
    <source>
        <dbReference type="Proteomes" id="UP001430647"/>
    </source>
</evidence>
<dbReference type="Proteomes" id="UP001430647">
    <property type="component" value="Unassembled WGS sequence"/>
</dbReference>
<dbReference type="AlphaFoldDB" id="A0AAU8I0F2"/>
<dbReference type="EMBL" id="CP131914">
    <property type="protein sequence ID" value="XCI78858.1"/>
    <property type="molecule type" value="Genomic_DNA"/>
</dbReference>
<evidence type="ECO:0000256" key="1">
    <source>
        <dbReference type="SAM" id="Phobius"/>
    </source>
</evidence>
<keyword evidence="4" id="KW-1185">Reference proteome</keyword>
<protein>
    <submittedName>
        <fullName evidence="3">Cytochrome bd-I oxidase subunit CydX</fullName>
    </submittedName>
</protein>
<gene>
    <name evidence="3" type="primary">cydX</name>
    <name evidence="2" type="ORF">L3V74_09595</name>
    <name evidence="3" type="ORF">Q7W82_11130</name>
</gene>
<accession>A0AAU8I0F2</accession>
<dbReference type="InterPro" id="IPR012994">
    <property type="entry name" value="YbgT_YccB"/>
</dbReference>
<name>A0AAU8I0F2_9XANT</name>
<reference evidence="3" key="3">
    <citation type="submission" date="2023-08" db="EMBL/GenBank/DDBJ databases">
        <title>Complete genome sequence of Xanthomonas indica.</title>
        <authorList>
            <person name="Patil P.B."/>
            <person name="Rana R."/>
        </authorList>
    </citation>
    <scope>NUCLEOTIDE SEQUENCE</scope>
    <source>
        <strain evidence="3">PPL560</strain>
    </source>
</reference>
<reference evidence="2" key="2">
    <citation type="submission" date="2022-01" db="EMBL/GenBank/DDBJ databases">
        <authorList>
            <person name="Rana R."/>
            <person name="Patil P.B."/>
        </authorList>
    </citation>
    <scope>NUCLEOTIDE SEQUENCE</scope>
    <source>
        <strain evidence="2">PPL560</strain>
    </source>
</reference>
<dbReference type="NCBIfam" id="TIGR02106">
    <property type="entry name" value="cyd_oper_ybgT"/>
    <property type="match status" value="1"/>
</dbReference>